<evidence type="ECO:0000256" key="5">
    <source>
        <dbReference type="ARBA" id="ARBA00023043"/>
    </source>
</evidence>
<dbReference type="Pfam" id="PF13962">
    <property type="entry name" value="PGG"/>
    <property type="match status" value="1"/>
</dbReference>
<name>A0A0E0F394_9ORYZ</name>
<feature type="region of interest" description="Disordered" evidence="8">
    <location>
        <begin position="271"/>
        <end position="311"/>
    </location>
</feature>
<dbReference type="PROSITE" id="PS50297">
    <property type="entry name" value="ANK_REP_REGION"/>
    <property type="match status" value="2"/>
</dbReference>
<dbReference type="Pfam" id="PF00023">
    <property type="entry name" value="Ank"/>
    <property type="match status" value="1"/>
</dbReference>
<protein>
    <recommendedName>
        <fullName evidence="10">PGG domain-containing protein</fullName>
    </recommendedName>
</protein>
<reference evidence="11" key="2">
    <citation type="submission" date="2018-05" db="EMBL/GenBank/DDBJ databases">
        <title>OmerRS3 (Oryza meridionalis Reference Sequence Version 3).</title>
        <authorList>
            <person name="Zhang J."/>
            <person name="Kudrna D."/>
            <person name="Lee S."/>
            <person name="Talag J."/>
            <person name="Welchert J."/>
            <person name="Wing R.A."/>
        </authorList>
    </citation>
    <scope>NUCLEOTIDE SEQUENCE [LARGE SCALE GENOMIC DNA]</scope>
    <source>
        <strain evidence="11">cv. OR44</strain>
    </source>
</reference>
<dbReference type="Gene3D" id="1.25.40.20">
    <property type="entry name" value="Ankyrin repeat-containing domain"/>
    <property type="match status" value="3"/>
</dbReference>
<dbReference type="STRING" id="40149.A0A0E0F394"/>
<feature type="repeat" description="ANK" evidence="7">
    <location>
        <begin position="321"/>
        <end position="343"/>
    </location>
</feature>
<dbReference type="InterPro" id="IPR026961">
    <property type="entry name" value="PGG_dom"/>
</dbReference>
<evidence type="ECO:0000256" key="7">
    <source>
        <dbReference type="PROSITE-ProRule" id="PRU00023"/>
    </source>
</evidence>
<dbReference type="PANTHER" id="PTHR24186">
    <property type="entry name" value="PROTEIN PHOSPHATASE 1 REGULATORY SUBUNIT"/>
    <property type="match status" value="1"/>
</dbReference>
<dbReference type="PROSITE" id="PS50088">
    <property type="entry name" value="ANK_REPEAT"/>
    <property type="match status" value="2"/>
</dbReference>
<dbReference type="Pfam" id="PF12796">
    <property type="entry name" value="Ank_2"/>
    <property type="match status" value="1"/>
</dbReference>
<dbReference type="GO" id="GO:0005886">
    <property type="term" value="C:plasma membrane"/>
    <property type="evidence" value="ECO:0007669"/>
    <property type="project" value="TreeGrafter"/>
</dbReference>
<keyword evidence="5 7" id="KW-0040">ANK repeat</keyword>
<feature type="transmembrane region" description="Helical" evidence="9">
    <location>
        <begin position="498"/>
        <end position="519"/>
    </location>
</feature>
<keyword evidence="12" id="KW-1185">Reference proteome</keyword>
<dbReference type="InterPro" id="IPR036770">
    <property type="entry name" value="Ankyrin_rpt-contain_sf"/>
</dbReference>
<feature type="transmembrane region" description="Helical" evidence="9">
    <location>
        <begin position="636"/>
        <end position="656"/>
    </location>
</feature>
<dbReference type="AlphaFoldDB" id="A0A0E0F394"/>
<proteinExistence type="predicted"/>
<evidence type="ECO:0000256" key="9">
    <source>
        <dbReference type="SAM" id="Phobius"/>
    </source>
</evidence>
<evidence type="ECO:0000256" key="4">
    <source>
        <dbReference type="ARBA" id="ARBA00022989"/>
    </source>
</evidence>
<keyword evidence="4 9" id="KW-1133">Transmembrane helix</keyword>
<dbReference type="Gramene" id="OMERI11G04720.1">
    <property type="protein sequence ID" value="OMERI11G04720.1"/>
    <property type="gene ID" value="OMERI11G04720"/>
</dbReference>
<keyword evidence="6 9" id="KW-0472">Membrane</keyword>
<dbReference type="SMART" id="SM00248">
    <property type="entry name" value="ANK"/>
    <property type="match status" value="7"/>
</dbReference>
<feature type="transmembrane region" description="Helical" evidence="9">
    <location>
        <begin position="539"/>
        <end position="560"/>
    </location>
</feature>
<evidence type="ECO:0000313" key="11">
    <source>
        <dbReference type="EnsemblPlants" id="OMERI11G04720.1"/>
    </source>
</evidence>
<accession>A0A0E0F394</accession>
<dbReference type="SUPFAM" id="SSF48403">
    <property type="entry name" value="Ankyrin repeat"/>
    <property type="match status" value="1"/>
</dbReference>
<evidence type="ECO:0000259" key="10">
    <source>
        <dbReference type="Pfam" id="PF13962"/>
    </source>
</evidence>
<feature type="repeat" description="ANK" evidence="7">
    <location>
        <begin position="112"/>
        <end position="134"/>
    </location>
</feature>
<evidence type="ECO:0000256" key="1">
    <source>
        <dbReference type="ARBA" id="ARBA00004141"/>
    </source>
</evidence>
<feature type="compositionally biased region" description="Low complexity" evidence="8">
    <location>
        <begin position="284"/>
        <end position="297"/>
    </location>
</feature>
<dbReference type="EnsemblPlants" id="OMERI11G04720.1">
    <property type="protein sequence ID" value="OMERI11G04720.1"/>
    <property type="gene ID" value="OMERI11G04720"/>
</dbReference>
<evidence type="ECO:0000313" key="12">
    <source>
        <dbReference type="Proteomes" id="UP000008021"/>
    </source>
</evidence>
<reference evidence="11" key="1">
    <citation type="submission" date="2015-04" db="UniProtKB">
        <authorList>
            <consortium name="EnsemblPlants"/>
        </authorList>
    </citation>
    <scope>IDENTIFICATION</scope>
</reference>
<dbReference type="InterPro" id="IPR002110">
    <property type="entry name" value="Ankyrin_rpt"/>
</dbReference>
<dbReference type="eggNOG" id="KOG0504">
    <property type="taxonomic scope" value="Eukaryota"/>
</dbReference>
<evidence type="ECO:0000256" key="3">
    <source>
        <dbReference type="ARBA" id="ARBA00022737"/>
    </source>
</evidence>
<dbReference type="HOGENOM" id="CLU_000134_36_5_1"/>
<keyword evidence="3" id="KW-0677">Repeat</keyword>
<feature type="domain" description="PGG" evidence="10">
    <location>
        <begin position="490"/>
        <end position="600"/>
    </location>
</feature>
<dbReference type="Proteomes" id="UP000008021">
    <property type="component" value="Chromosome 11"/>
</dbReference>
<evidence type="ECO:0000256" key="2">
    <source>
        <dbReference type="ARBA" id="ARBA00022692"/>
    </source>
</evidence>
<dbReference type="PANTHER" id="PTHR24186:SF50">
    <property type="entry name" value="ANKYRIN REPEAT-CONTAINING PROTEIN ITN1-LIKE ISOFORM X1"/>
    <property type="match status" value="1"/>
</dbReference>
<feature type="transmembrane region" description="Helical" evidence="9">
    <location>
        <begin position="662"/>
        <end position="682"/>
    </location>
</feature>
<keyword evidence="2 9" id="KW-0812">Transmembrane</keyword>
<organism evidence="11">
    <name type="scientific">Oryza meridionalis</name>
    <dbReference type="NCBI Taxonomy" id="40149"/>
    <lineage>
        <taxon>Eukaryota</taxon>
        <taxon>Viridiplantae</taxon>
        <taxon>Streptophyta</taxon>
        <taxon>Embryophyta</taxon>
        <taxon>Tracheophyta</taxon>
        <taxon>Spermatophyta</taxon>
        <taxon>Magnoliopsida</taxon>
        <taxon>Liliopsida</taxon>
        <taxon>Poales</taxon>
        <taxon>Poaceae</taxon>
        <taxon>BOP clade</taxon>
        <taxon>Oryzoideae</taxon>
        <taxon>Oryzeae</taxon>
        <taxon>Oryzinae</taxon>
        <taxon>Oryza</taxon>
    </lineage>
</organism>
<comment type="subcellular location">
    <subcellularLocation>
        <location evidence="1">Membrane</location>
        <topology evidence="1">Multi-pass membrane protein</topology>
    </subcellularLocation>
</comment>
<feature type="transmembrane region" description="Helical" evidence="9">
    <location>
        <begin position="581"/>
        <end position="601"/>
    </location>
</feature>
<evidence type="ECO:0000256" key="6">
    <source>
        <dbReference type="ARBA" id="ARBA00023136"/>
    </source>
</evidence>
<evidence type="ECO:0000256" key="8">
    <source>
        <dbReference type="SAM" id="MobiDB-lite"/>
    </source>
</evidence>
<sequence>MDPRLLRAARRGDFAGLEALLLGAAAAAAPNQVAIDVVVVHHHGAAAVPGQQAPEAAPVPHLLDAAATTPQGDSALHVVAASGDGEGFLRCARAIYRHAARLLDRPSASGGGGDTPLHRAARAGNAAMVGCLLDMARQEEEELAGGTGGSRVAEVLEKRNARQETALHDAVRLGDEQLVRHLMSVHPRLARVPAPGGGMSPLYLAVSLRHDRIAEALHQQGGDEVSYSGPAGQTALHAAVLRSAEMTEKILEWNKGLAGEADASSSTALHFAAASPENNPETDSSSLLRRCLRSPSSHGRRTPTQLLLEADPSLPFRPDGDGEYPIHVAAAAGNLRLVALLLDEHCCPECAGLRDARGRTFLHVAADRGRQEVVGFAADDKRAVAASILNAQDDDGNTALHLAVVAGDLGSFWCLLRNREVRLDLANNDGLTPVDLSRSTVPAGLYYKTSARTWILWSLVESNALGSNFRRNDHFEEEYVPKKDESAESKKMTESTQMLGVGAALVAAVTFAVAFSPPGGYGGDGGGAPALAGQYPFDAFMYAVAIAFAYSMLATFSLMYSSTAAVDWKLRRAYFERSLAWMRQSTRSLLVAFALGVYLVLAPVSRTTAIGIMVSASGTLFLRNREVLRMLMCAYVLHKRMGIMVLARIGVPMAVVQLQSSLIFVVIFGAALCPPLCLLVFVGKLGHEDVSFLRYVNGKLSDILDALLNPTLPTPQGV</sequence>